<accession>A0AAV8VE03</accession>
<dbReference type="GO" id="GO:0005634">
    <property type="term" value="C:nucleus"/>
    <property type="evidence" value="ECO:0007669"/>
    <property type="project" value="UniProtKB-SubCell"/>
</dbReference>
<dbReference type="EMBL" id="JANEYG010000132">
    <property type="protein sequence ID" value="KAJ8912353.1"/>
    <property type="molecule type" value="Genomic_DNA"/>
</dbReference>
<sequence>MDQNHNVFEEVMIKHLLLLQCLLLLKKRLVANAAIKKPRRPKRFGVHPIFLLRKSQGFYENLVREARVSDPYIFFNFTRMSPASFDNLLLIVGPYLQRNSMREPISPGCRLAIALRFLATGDSYPSLSYAFRVGLTRDTCVILWNVLQPLVLPMPSTDDLKKISKVFCERWSLPNCVGEIDGKHVNIYSPSHSGSKNFSVILLAVCDGDYLFTYVNIVAYGSQSDGGTYLLLLNYLIVPREKKIPFYFVGNEAFPLKDNLMRLFSKPRTGGMGRSDRIFNYRLCTARRMIENTFGVMVARFRILHRVINAHPTTVDHIMKAIVCLHNFIRKQNNPLYIQEGDTDREINGTVIPGTWRNNIPSDGLALENIPVWLGARNSWFSALDIRNYLKEYVCGPGAFLASWQWDVIDRTN</sequence>
<feature type="chain" id="PRO_5043328409" description="DDE Tnp4 domain-containing protein" evidence="8">
    <location>
        <begin position="34"/>
        <end position="413"/>
    </location>
</feature>
<dbReference type="Proteomes" id="UP001159042">
    <property type="component" value="Unassembled WGS sequence"/>
</dbReference>
<dbReference type="InterPro" id="IPR045249">
    <property type="entry name" value="HARBI1-like"/>
</dbReference>
<proteinExistence type="inferred from homology"/>
<dbReference type="Pfam" id="PF13359">
    <property type="entry name" value="DDE_Tnp_4"/>
    <property type="match status" value="1"/>
</dbReference>
<evidence type="ECO:0000256" key="2">
    <source>
        <dbReference type="ARBA" id="ARBA00004123"/>
    </source>
</evidence>
<evidence type="ECO:0000313" key="11">
    <source>
        <dbReference type="Proteomes" id="UP001159042"/>
    </source>
</evidence>
<reference evidence="10 11" key="1">
    <citation type="journal article" date="2023" name="Insect Mol. Biol.">
        <title>Genome sequencing provides insights into the evolution of gene families encoding plant cell wall-degrading enzymes in longhorned beetles.</title>
        <authorList>
            <person name="Shin N.R."/>
            <person name="Okamura Y."/>
            <person name="Kirsch R."/>
            <person name="Pauchet Y."/>
        </authorList>
    </citation>
    <scope>NUCLEOTIDE SEQUENCE [LARGE SCALE GENOMIC DNA]</scope>
    <source>
        <strain evidence="10">EAD_L_NR</strain>
    </source>
</reference>
<feature type="domain" description="DDE Tnp4" evidence="9">
    <location>
        <begin position="183"/>
        <end position="327"/>
    </location>
</feature>
<evidence type="ECO:0000256" key="1">
    <source>
        <dbReference type="ARBA" id="ARBA00001968"/>
    </source>
</evidence>
<evidence type="ECO:0000256" key="6">
    <source>
        <dbReference type="ARBA" id="ARBA00022801"/>
    </source>
</evidence>
<dbReference type="GO" id="GO:0004518">
    <property type="term" value="F:nuclease activity"/>
    <property type="evidence" value="ECO:0007669"/>
    <property type="project" value="UniProtKB-KW"/>
</dbReference>
<keyword evidence="5" id="KW-0479">Metal-binding</keyword>
<organism evidence="10 11">
    <name type="scientific">Exocentrus adspersus</name>
    <dbReference type="NCBI Taxonomy" id="1586481"/>
    <lineage>
        <taxon>Eukaryota</taxon>
        <taxon>Metazoa</taxon>
        <taxon>Ecdysozoa</taxon>
        <taxon>Arthropoda</taxon>
        <taxon>Hexapoda</taxon>
        <taxon>Insecta</taxon>
        <taxon>Pterygota</taxon>
        <taxon>Neoptera</taxon>
        <taxon>Endopterygota</taxon>
        <taxon>Coleoptera</taxon>
        <taxon>Polyphaga</taxon>
        <taxon>Cucujiformia</taxon>
        <taxon>Chrysomeloidea</taxon>
        <taxon>Cerambycidae</taxon>
        <taxon>Lamiinae</taxon>
        <taxon>Acanthocinini</taxon>
        <taxon>Exocentrus</taxon>
    </lineage>
</organism>
<dbReference type="PANTHER" id="PTHR22930">
    <property type="match status" value="1"/>
</dbReference>
<keyword evidence="11" id="KW-1185">Reference proteome</keyword>
<comment type="caution">
    <text evidence="10">The sequence shown here is derived from an EMBL/GenBank/DDBJ whole genome shotgun (WGS) entry which is preliminary data.</text>
</comment>
<dbReference type="GO" id="GO:0046872">
    <property type="term" value="F:metal ion binding"/>
    <property type="evidence" value="ECO:0007669"/>
    <property type="project" value="UniProtKB-KW"/>
</dbReference>
<keyword evidence="8" id="KW-0732">Signal</keyword>
<dbReference type="PANTHER" id="PTHR22930:SF269">
    <property type="entry name" value="NUCLEASE HARBI1-LIKE PROTEIN"/>
    <property type="match status" value="1"/>
</dbReference>
<name>A0AAV8VE03_9CUCU</name>
<feature type="signal peptide" evidence="8">
    <location>
        <begin position="1"/>
        <end position="33"/>
    </location>
</feature>
<dbReference type="InterPro" id="IPR027806">
    <property type="entry name" value="HARBI1_dom"/>
</dbReference>
<gene>
    <name evidence="10" type="ORF">NQ315_014720</name>
</gene>
<evidence type="ECO:0000256" key="4">
    <source>
        <dbReference type="ARBA" id="ARBA00022722"/>
    </source>
</evidence>
<keyword evidence="4" id="KW-0540">Nuclease</keyword>
<keyword evidence="7" id="KW-0539">Nucleus</keyword>
<comment type="subcellular location">
    <subcellularLocation>
        <location evidence="2">Nucleus</location>
    </subcellularLocation>
</comment>
<evidence type="ECO:0000256" key="7">
    <source>
        <dbReference type="ARBA" id="ARBA00023242"/>
    </source>
</evidence>
<protein>
    <recommendedName>
        <fullName evidence="9">DDE Tnp4 domain-containing protein</fullName>
    </recommendedName>
</protein>
<dbReference type="AlphaFoldDB" id="A0AAV8VE03"/>
<evidence type="ECO:0000256" key="3">
    <source>
        <dbReference type="ARBA" id="ARBA00006958"/>
    </source>
</evidence>
<comment type="similarity">
    <text evidence="3">Belongs to the HARBI1 family.</text>
</comment>
<evidence type="ECO:0000259" key="9">
    <source>
        <dbReference type="Pfam" id="PF13359"/>
    </source>
</evidence>
<evidence type="ECO:0000256" key="5">
    <source>
        <dbReference type="ARBA" id="ARBA00022723"/>
    </source>
</evidence>
<dbReference type="GO" id="GO:0016787">
    <property type="term" value="F:hydrolase activity"/>
    <property type="evidence" value="ECO:0007669"/>
    <property type="project" value="UniProtKB-KW"/>
</dbReference>
<evidence type="ECO:0000313" key="10">
    <source>
        <dbReference type="EMBL" id="KAJ8912353.1"/>
    </source>
</evidence>
<evidence type="ECO:0000256" key="8">
    <source>
        <dbReference type="SAM" id="SignalP"/>
    </source>
</evidence>
<keyword evidence="6" id="KW-0378">Hydrolase</keyword>
<comment type="cofactor">
    <cofactor evidence="1">
        <name>a divalent metal cation</name>
        <dbReference type="ChEBI" id="CHEBI:60240"/>
    </cofactor>
</comment>